<gene>
    <name evidence="1" type="ORF">KV110_23625</name>
</gene>
<evidence type="ECO:0000313" key="1">
    <source>
        <dbReference type="EMBL" id="QXN88584.1"/>
    </source>
</evidence>
<dbReference type="PANTHER" id="PTHR40045:SF1">
    <property type="entry name" value="YQCI_YCGG FAMILY PROTEIN"/>
    <property type="match status" value="1"/>
</dbReference>
<protein>
    <submittedName>
        <fullName evidence="1">YqcI/YcgG family protein</fullName>
    </submittedName>
</protein>
<sequence>MLSNENPLTQVIGRLPSWGTAAIEDLQTTLASRADPFPCFFAVSAVRKSTLRFGFVDDVDDDRTWAALPDILTEYLRVYRQIDRETALIVFFGSSGEVADLDRYRQRFWEVLQFLHGRDETTWPAEIPRDTDDPTWEFSFGGTPLFVVCNTPAHLSRRSRFSPTFMISFQPRWVFEEIDAATPRGAAARRVIRKRLREFDRREPPPGVLGDYGDPDNREWRQYFLPDSDDGNGQTCPFRHRDG</sequence>
<dbReference type="Proteomes" id="UP000694257">
    <property type="component" value="Chromosome"/>
</dbReference>
<organism evidence="1 2">
    <name type="scientific">Nocardia iowensis</name>
    <dbReference type="NCBI Taxonomy" id="204891"/>
    <lineage>
        <taxon>Bacteria</taxon>
        <taxon>Bacillati</taxon>
        <taxon>Actinomycetota</taxon>
        <taxon>Actinomycetes</taxon>
        <taxon>Mycobacteriales</taxon>
        <taxon>Nocardiaceae</taxon>
        <taxon>Nocardia</taxon>
    </lineage>
</organism>
<proteinExistence type="predicted"/>
<name>A0ABX8RG47_NOCIO</name>
<evidence type="ECO:0000313" key="2">
    <source>
        <dbReference type="Proteomes" id="UP000694257"/>
    </source>
</evidence>
<dbReference type="InterPro" id="IPR014988">
    <property type="entry name" value="Uncharacterised_YqcI/YcgG"/>
</dbReference>
<dbReference type="EMBL" id="CP078145">
    <property type="protein sequence ID" value="QXN88584.1"/>
    <property type="molecule type" value="Genomic_DNA"/>
</dbReference>
<dbReference type="PANTHER" id="PTHR40045">
    <property type="entry name" value="YCGG FAMILY PROTEIN"/>
    <property type="match status" value="1"/>
</dbReference>
<dbReference type="Pfam" id="PF08892">
    <property type="entry name" value="YqcI_YcgG"/>
    <property type="match status" value="1"/>
</dbReference>
<reference evidence="1 2" key="1">
    <citation type="submission" date="2021-07" db="EMBL/GenBank/DDBJ databases">
        <title>Whole Genome Sequence of Nocardia Iowensis.</title>
        <authorList>
            <person name="Lamm A."/>
            <person name="Collins-Fairclough A.M."/>
            <person name="Bunk B."/>
            <person name="Sproer C."/>
        </authorList>
    </citation>
    <scope>NUCLEOTIDE SEQUENCE [LARGE SCALE GENOMIC DNA]</scope>
    <source>
        <strain evidence="1 2">NRRL 5646</strain>
    </source>
</reference>
<dbReference type="RefSeq" id="WP_218469467.1">
    <property type="nucleotide sequence ID" value="NZ_BAABJN010000008.1"/>
</dbReference>
<keyword evidence="2" id="KW-1185">Reference proteome</keyword>
<accession>A0ABX8RG47</accession>